<dbReference type="Proteomes" id="UP001595735">
    <property type="component" value="Unassembled WGS sequence"/>
</dbReference>
<gene>
    <name evidence="1" type="ORF">ACFONJ_21510</name>
</gene>
<comment type="caution">
    <text evidence="1">The sequence shown here is derived from an EMBL/GenBank/DDBJ whole genome shotgun (WGS) entry which is preliminary data.</text>
</comment>
<reference evidence="2" key="1">
    <citation type="journal article" date="2019" name="Int. J. Syst. Evol. Microbiol.">
        <title>The Global Catalogue of Microorganisms (GCM) 10K type strain sequencing project: providing services to taxonomists for standard genome sequencing and annotation.</title>
        <authorList>
            <consortium name="The Broad Institute Genomics Platform"/>
            <consortium name="The Broad Institute Genome Sequencing Center for Infectious Disease"/>
            <person name="Wu L."/>
            <person name="Ma J."/>
        </authorList>
    </citation>
    <scope>NUCLEOTIDE SEQUENCE [LARGE SCALE GENOMIC DNA]</scope>
    <source>
        <strain evidence="2">CECT 7798</strain>
    </source>
</reference>
<sequence length="174" mass="19935">MTLNEFIAESSSLDNSTGNFAKKILDDERFPAEQSERQMLDYLDFETRKEGVNSTFQRFLAEFRKKNNKTLKIVLNFLKENNIQSLNDATEKRIAMGYVEACGYIVTIPLGNDYPPSISKDMDQLGEMNMQWVDISNGEQVQSFLFDGPNLGDGITLRFCCQEIQFNFLLSLID</sequence>
<dbReference type="SUPFAM" id="SSF140652">
    <property type="entry name" value="YozE-like"/>
    <property type="match status" value="1"/>
</dbReference>
<evidence type="ECO:0000313" key="1">
    <source>
        <dbReference type="EMBL" id="MFC3758567.1"/>
    </source>
</evidence>
<protein>
    <submittedName>
        <fullName evidence="1">Uncharacterized protein</fullName>
    </submittedName>
</protein>
<dbReference type="EMBL" id="JBHRYO010000002">
    <property type="protein sequence ID" value="MFC3758567.1"/>
    <property type="molecule type" value="Genomic_DNA"/>
</dbReference>
<name>A0ABV7Y0E2_9FLAO</name>
<organism evidence="1 2">
    <name type="scientific">Chryseobacterium tructae</name>
    <dbReference type="NCBI Taxonomy" id="1037380"/>
    <lineage>
        <taxon>Bacteria</taxon>
        <taxon>Pseudomonadati</taxon>
        <taxon>Bacteroidota</taxon>
        <taxon>Flavobacteriia</taxon>
        <taxon>Flavobacteriales</taxon>
        <taxon>Weeksellaceae</taxon>
        <taxon>Chryseobacterium group</taxon>
        <taxon>Chryseobacterium</taxon>
    </lineage>
</organism>
<evidence type="ECO:0000313" key="2">
    <source>
        <dbReference type="Proteomes" id="UP001595735"/>
    </source>
</evidence>
<accession>A0ABV7Y0E2</accession>
<keyword evidence="2" id="KW-1185">Reference proteome</keyword>
<dbReference type="RefSeq" id="WP_290300531.1">
    <property type="nucleotide sequence ID" value="NZ_JAUFQR010000001.1"/>
</dbReference>
<dbReference type="InterPro" id="IPR036806">
    <property type="entry name" value="YozE_SAM-like_sf"/>
</dbReference>
<proteinExistence type="predicted"/>
<dbReference type="Gene3D" id="1.10.150.260">
    <property type="entry name" value="YozE SAM-like"/>
    <property type="match status" value="1"/>
</dbReference>